<dbReference type="Gene3D" id="3.60.15.10">
    <property type="entry name" value="Ribonuclease Z/Hydroxyacylglutathione hydrolase-like"/>
    <property type="match status" value="1"/>
</dbReference>
<evidence type="ECO:0000259" key="2">
    <source>
        <dbReference type="Pfam" id="PF00753"/>
    </source>
</evidence>
<dbReference type="SUPFAM" id="SSF56281">
    <property type="entry name" value="Metallo-hydrolase/oxidoreductase"/>
    <property type="match status" value="1"/>
</dbReference>
<reference evidence="3 4" key="1">
    <citation type="submission" date="2015-01" db="EMBL/GenBank/DDBJ databases">
        <title>The Genome Sequence of Capronia semiimmersa CBS27337.</title>
        <authorList>
            <consortium name="The Broad Institute Genomics Platform"/>
            <person name="Cuomo C."/>
            <person name="de Hoog S."/>
            <person name="Gorbushina A."/>
            <person name="Stielow B."/>
            <person name="Teixiera M."/>
            <person name="Abouelleil A."/>
            <person name="Chapman S.B."/>
            <person name="Priest M."/>
            <person name="Young S.K."/>
            <person name="Wortman J."/>
            <person name="Nusbaum C."/>
            <person name="Birren B."/>
        </authorList>
    </citation>
    <scope>NUCLEOTIDE SEQUENCE [LARGE SCALE GENOMIC DNA]</scope>
    <source>
        <strain evidence="3 4">CBS 27337</strain>
    </source>
</reference>
<evidence type="ECO:0000313" key="3">
    <source>
        <dbReference type="EMBL" id="KIW70503.1"/>
    </source>
</evidence>
<dbReference type="EMBL" id="KN846957">
    <property type="protein sequence ID" value="KIW70503.1"/>
    <property type="molecule type" value="Genomic_DNA"/>
</dbReference>
<evidence type="ECO:0000256" key="1">
    <source>
        <dbReference type="SAM" id="MobiDB-lite"/>
    </source>
</evidence>
<dbReference type="AlphaFoldDB" id="A0A0D2FQF8"/>
<dbReference type="InterPro" id="IPR050855">
    <property type="entry name" value="NDM-1-like"/>
</dbReference>
<accession>A0A0D2FQF8</accession>
<keyword evidence="4" id="KW-1185">Reference proteome</keyword>
<dbReference type="Pfam" id="PF00753">
    <property type="entry name" value="Lactamase_B"/>
    <property type="match status" value="1"/>
</dbReference>
<dbReference type="PANTHER" id="PTHR42951">
    <property type="entry name" value="METALLO-BETA-LACTAMASE DOMAIN-CONTAINING"/>
    <property type="match status" value="1"/>
</dbReference>
<dbReference type="HOGENOM" id="CLU_450566_0_0_1"/>
<feature type="compositionally biased region" description="Basic and acidic residues" evidence="1">
    <location>
        <begin position="345"/>
        <end position="354"/>
    </location>
</feature>
<dbReference type="InterPro" id="IPR036866">
    <property type="entry name" value="RibonucZ/Hydroxyglut_hydro"/>
</dbReference>
<feature type="region of interest" description="Disordered" evidence="1">
    <location>
        <begin position="321"/>
        <end position="354"/>
    </location>
</feature>
<feature type="domain" description="Metallo-beta-lactamase" evidence="2">
    <location>
        <begin position="153"/>
        <end position="310"/>
    </location>
</feature>
<feature type="compositionally biased region" description="Pro residues" evidence="1">
    <location>
        <begin position="479"/>
        <end position="493"/>
    </location>
</feature>
<organism evidence="3 4">
    <name type="scientific">Phialophora macrospora</name>
    <dbReference type="NCBI Taxonomy" id="1851006"/>
    <lineage>
        <taxon>Eukaryota</taxon>
        <taxon>Fungi</taxon>
        <taxon>Dikarya</taxon>
        <taxon>Ascomycota</taxon>
        <taxon>Pezizomycotina</taxon>
        <taxon>Eurotiomycetes</taxon>
        <taxon>Chaetothyriomycetidae</taxon>
        <taxon>Chaetothyriales</taxon>
        <taxon>Herpotrichiellaceae</taxon>
        <taxon>Phialophora</taxon>
    </lineage>
</organism>
<protein>
    <recommendedName>
        <fullName evidence="2">Metallo-beta-lactamase domain-containing protein</fullName>
    </recommendedName>
</protein>
<dbReference type="Proteomes" id="UP000054266">
    <property type="component" value="Unassembled WGS sequence"/>
</dbReference>
<dbReference type="PANTHER" id="PTHR42951:SF4">
    <property type="entry name" value="ACYL-COENZYME A THIOESTERASE MBLAC2"/>
    <property type="match status" value="1"/>
</dbReference>
<gene>
    <name evidence="3" type="ORF">PV04_02765</name>
</gene>
<feature type="region of interest" description="Disordered" evidence="1">
    <location>
        <begin position="409"/>
        <end position="453"/>
    </location>
</feature>
<dbReference type="InterPro" id="IPR001279">
    <property type="entry name" value="Metallo-B-lactamas"/>
</dbReference>
<feature type="compositionally biased region" description="Low complexity" evidence="1">
    <location>
        <begin position="435"/>
        <end position="447"/>
    </location>
</feature>
<dbReference type="STRING" id="5601.A0A0D2FQF8"/>
<evidence type="ECO:0000313" key="4">
    <source>
        <dbReference type="Proteomes" id="UP000054266"/>
    </source>
</evidence>
<proteinExistence type="predicted"/>
<name>A0A0D2FQF8_9EURO</name>
<feature type="compositionally biased region" description="Acidic residues" evidence="1">
    <location>
        <begin position="324"/>
        <end position="334"/>
    </location>
</feature>
<dbReference type="CDD" id="cd06262">
    <property type="entry name" value="metallo-hydrolase-like_MBL-fold"/>
    <property type="match status" value="1"/>
</dbReference>
<feature type="compositionally biased region" description="Polar residues" evidence="1">
    <location>
        <begin position="421"/>
        <end position="434"/>
    </location>
</feature>
<feature type="region of interest" description="Disordered" evidence="1">
    <location>
        <begin position="479"/>
        <end position="529"/>
    </location>
</feature>
<sequence length="686" mass="76134">MDGAGRPLFAVPASCPFTIQEIQLNGIAKSNTYLIRERDGYGEFPHIYAKICSAPQSASSPNTYVYRHYSYSRYLKGGDFENKPEASCKVIVLSDTGCGTEVPNASFPTSRLYCPEYDGRQGQYSTCAQPGVWNIRTFLEFTINPGGRIPYLVMTTHCHYDHIMGIAKLLSSSASTTVLTSSHARSFVTPYANLQKHSLCNTLSLNAPEYDVGIWADDFSRVAYASPSGPSPFSPGATILTPFTILHTPGHTPDSLSWYDSHLRLLCVGDSFYAKETRTTKEAKWGSEPAMPVIFNLESDLKEWWRSLDKVLRFVREKNREVGDDVQGESEQDIGEQSRPAMDGHQSDVEKNDDGEIEDEGFVLIDVENATSDTDEENSLATKAEQLCLAQPASITAAAAKAAPEVNSQKQTGFDFPPPSQRNFTTWPTTSRNSLLTPTILPTATPPKRGSPPNILAFDHNKLNSDPWMLVINRDAPFPRPHLHPPPPPPPPQHIRRLPSSWNLPNYMLDSPHTQLQSPPRLPLAPNTTPRPRVKLCAAHTTLSLDAEHALISMRAFLLRVLKAEVPCQRVEDGSRGEEQWLWDFALPASEETRRRLLAPASRPWGNMLDGFTGRETRTEAHRARGKAEVEMPIQGQTELEGRGRRYQDHAIHAYSVLAPLSVIEEGRRQILGRGDGSMRSPAGVV</sequence>